<proteinExistence type="predicted"/>
<dbReference type="InterPro" id="IPR005066">
    <property type="entry name" value="MoCF_OxRdtse_dimer"/>
</dbReference>
<feature type="domain" description="Moybdenum cofactor oxidoreductase dimerisation" evidence="1">
    <location>
        <begin position="7"/>
        <end position="66"/>
    </location>
</feature>
<protein>
    <submittedName>
        <fullName evidence="2">SH3 domain-containing protein</fullName>
    </submittedName>
</protein>
<evidence type="ECO:0000259" key="1">
    <source>
        <dbReference type="Pfam" id="PF03404"/>
    </source>
</evidence>
<organism evidence="2">
    <name type="scientific">Ganoderma boninense</name>
    <dbReference type="NCBI Taxonomy" id="34458"/>
    <lineage>
        <taxon>Eukaryota</taxon>
        <taxon>Fungi</taxon>
        <taxon>Dikarya</taxon>
        <taxon>Basidiomycota</taxon>
        <taxon>Agaricomycotina</taxon>
        <taxon>Agaricomycetes</taxon>
        <taxon>Polyporales</taxon>
        <taxon>Polyporaceae</taxon>
        <taxon>Ganoderma</taxon>
    </lineage>
</organism>
<reference evidence="2" key="1">
    <citation type="submission" date="2019-10" db="EMBL/GenBank/DDBJ databases">
        <authorList>
            <person name="Nor Muhammad N."/>
        </authorList>
    </citation>
    <scope>NUCLEOTIDE SEQUENCE</scope>
</reference>
<dbReference type="Pfam" id="PF03404">
    <property type="entry name" value="Mo-co_dimer"/>
    <property type="match status" value="1"/>
</dbReference>
<gene>
    <name evidence="2" type="primary">G4NIU3</name>
</gene>
<name>A0A5K1JY82_9APHY</name>
<dbReference type="GO" id="GO:0030151">
    <property type="term" value="F:molybdenum ion binding"/>
    <property type="evidence" value="ECO:0007669"/>
    <property type="project" value="InterPro"/>
</dbReference>
<dbReference type="GO" id="GO:0016491">
    <property type="term" value="F:oxidoreductase activity"/>
    <property type="evidence" value="ECO:0007669"/>
    <property type="project" value="InterPro"/>
</dbReference>
<sequence>MLIQPAEQHYHAWRLWMIKVPVDAQGWLEFCVRTWDSSNNTEPTFVRSTWNWDLHVTSSCHRVKLYSVNKSKPETAKRLAEIEEKGETFEPLTRPLDWELEGKEEYLERMRKYPREPLN</sequence>
<dbReference type="AlphaFoldDB" id="A0A5K1JY82"/>
<accession>A0A5K1JY82</accession>
<dbReference type="EMBL" id="LR726582">
    <property type="protein sequence ID" value="VWO97878.1"/>
    <property type="molecule type" value="Genomic_DNA"/>
</dbReference>
<dbReference type="Gene3D" id="2.60.40.650">
    <property type="match status" value="1"/>
</dbReference>
<dbReference type="InterPro" id="IPR014756">
    <property type="entry name" value="Ig_E-set"/>
</dbReference>
<evidence type="ECO:0000313" key="2">
    <source>
        <dbReference type="EMBL" id="VWO97878.1"/>
    </source>
</evidence>
<dbReference type="SUPFAM" id="SSF81296">
    <property type="entry name" value="E set domains"/>
    <property type="match status" value="1"/>
</dbReference>